<accession>A0A6A6QGM9</accession>
<dbReference type="AlphaFoldDB" id="A0A6A6QGM9"/>
<feature type="compositionally biased region" description="Basic residues" evidence="1">
    <location>
        <begin position="263"/>
        <end position="272"/>
    </location>
</feature>
<feature type="region of interest" description="Disordered" evidence="1">
    <location>
        <begin position="246"/>
        <end position="272"/>
    </location>
</feature>
<keyword evidence="3" id="KW-1185">Reference proteome</keyword>
<reference evidence="2" key="1">
    <citation type="journal article" date="2020" name="Stud. Mycol.">
        <title>101 Dothideomycetes genomes: a test case for predicting lifestyles and emergence of pathogens.</title>
        <authorList>
            <person name="Haridas S."/>
            <person name="Albert R."/>
            <person name="Binder M."/>
            <person name="Bloem J."/>
            <person name="Labutti K."/>
            <person name="Salamov A."/>
            <person name="Andreopoulos B."/>
            <person name="Baker S."/>
            <person name="Barry K."/>
            <person name="Bills G."/>
            <person name="Bluhm B."/>
            <person name="Cannon C."/>
            <person name="Castanera R."/>
            <person name="Culley D."/>
            <person name="Daum C."/>
            <person name="Ezra D."/>
            <person name="Gonzalez J."/>
            <person name="Henrissat B."/>
            <person name="Kuo A."/>
            <person name="Liang C."/>
            <person name="Lipzen A."/>
            <person name="Lutzoni F."/>
            <person name="Magnuson J."/>
            <person name="Mondo S."/>
            <person name="Nolan M."/>
            <person name="Ohm R."/>
            <person name="Pangilinan J."/>
            <person name="Park H.-J."/>
            <person name="Ramirez L."/>
            <person name="Alfaro M."/>
            <person name="Sun H."/>
            <person name="Tritt A."/>
            <person name="Yoshinaga Y."/>
            <person name="Zwiers L.-H."/>
            <person name="Turgeon B."/>
            <person name="Goodwin S."/>
            <person name="Spatafora J."/>
            <person name="Crous P."/>
            <person name="Grigoriev I."/>
        </authorList>
    </citation>
    <scope>NUCLEOTIDE SEQUENCE</scope>
    <source>
        <strain evidence="2">CBS 269.34</strain>
    </source>
</reference>
<dbReference type="EMBL" id="MU004195">
    <property type="protein sequence ID" value="KAF2491565.1"/>
    <property type="molecule type" value="Genomic_DNA"/>
</dbReference>
<feature type="region of interest" description="Disordered" evidence="1">
    <location>
        <begin position="33"/>
        <end position="58"/>
    </location>
</feature>
<organism evidence="2 3">
    <name type="scientific">Lophium mytilinum</name>
    <dbReference type="NCBI Taxonomy" id="390894"/>
    <lineage>
        <taxon>Eukaryota</taxon>
        <taxon>Fungi</taxon>
        <taxon>Dikarya</taxon>
        <taxon>Ascomycota</taxon>
        <taxon>Pezizomycotina</taxon>
        <taxon>Dothideomycetes</taxon>
        <taxon>Pleosporomycetidae</taxon>
        <taxon>Mytilinidiales</taxon>
        <taxon>Mytilinidiaceae</taxon>
        <taxon>Lophium</taxon>
    </lineage>
</organism>
<feature type="compositionally biased region" description="Polar residues" evidence="1">
    <location>
        <begin position="193"/>
        <end position="202"/>
    </location>
</feature>
<name>A0A6A6QGM9_9PEZI</name>
<feature type="compositionally biased region" description="Polar residues" evidence="1">
    <location>
        <begin position="42"/>
        <end position="55"/>
    </location>
</feature>
<sequence length="272" mass="29640">MHGPKRALFEAPGEAECDAVEFDDSNGLVRQRVESGRPLTDFVSSPSPHSGQSGRATMPDAMPQRVHILNTAMGEKSFPHSRGCYPLAVLGQSRELSRRAQGLIEANGVHDGAVGCDGKEEVWPRWQLASSRHKERHRSGSSSAVDLGWLRPFDIWRRALSSHARPSLLHNNGEGVSGALSQHVGPRRKQRGQRNAASAQNSETLVTMAVTMADARAVEKGARSAAMLERTHVGCEGTEDAVRVCDRQRGKLQKVPVPDSSRRRQRRPGPAG</sequence>
<dbReference type="Proteomes" id="UP000799750">
    <property type="component" value="Unassembled WGS sequence"/>
</dbReference>
<evidence type="ECO:0000313" key="2">
    <source>
        <dbReference type="EMBL" id="KAF2491565.1"/>
    </source>
</evidence>
<evidence type="ECO:0000256" key="1">
    <source>
        <dbReference type="SAM" id="MobiDB-lite"/>
    </source>
</evidence>
<evidence type="ECO:0000313" key="3">
    <source>
        <dbReference type="Proteomes" id="UP000799750"/>
    </source>
</evidence>
<gene>
    <name evidence="2" type="ORF">BU16DRAFT_621110</name>
</gene>
<proteinExistence type="predicted"/>
<feature type="region of interest" description="Disordered" evidence="1">
    <location>
        <begin position="169"/>
        <end position="202"/>
    </location>
</feature>
<protein>
    <submittedName>
        <fullName evidence="2">Uncharacterized protein</fullName>
    </submittedName>
</protein>